<sequence>MLQAAPSEVTLRPETPGDAAAIEALLNHAFGPGRFVKVSERVREFARFRPDLSFCAETADGMVGVVRLWDIRIGPTPALFLGPLAVHSASRLDGLGGRLVERAGASADALGEGPILLVGDPPYFARFGYSAEATSGVRLPGPVDPRRVLARGAKGPLTGPVRA</sequence>
<protein>
    <submittedName>
        <fullName evidence="2">N-acetyltransferase</fullName>
    </submittedName>
</protein>
<proteinExistence type="predicted"/>
<dbReference type="Proteomes" id="UP000247763">
    <property type="component" value="Chromosome"/>
</dbReference>
<feature type="domain" description="N-acetyltransferase" evidence="1">
    <location>
        <begin position="9"/>
        <end position="154"/>
    </location>
</feature>
<evidence type="ECO:0000259" key="1">
    <source>
        <dbReference type="PROSITE" id="PS51186"/>
    </source>
</evidence>
<evidence type="ECO:0000313" key="3">
    <source>
        <dbReference type="Proteomes" id="UP000247763"/>
    </source>
</evidence>
<dbReference type="OrthoDB" id="9815099at2"/>
<dbReference type="InterPro" id="IPR016181">
    <property type="entry name" value="Acyl_CoA_acyltransferase"/>
</dbReference>
<dbReference type="SUPFAM" id="SSF55729">
    <property type="entry name" value="Acyl-CoA N-acyltransferases (Nat)"/>
    <property type="match status" value="1"/>
</dbReference>
<dbReference type="AlphaFoldDB" id="A0A2Z3HPY9"/>
<accession>A0A2Z3HPY9</accession>
<organism evidence="2 3">
    <name type="scientific">Phenylobacterium parvum</name>
    <dbReference type="NCBI Taxonomy" id="2201350"/>
    <lineage>
        <taxon>Bacteria</taxon>
        <taxon>Pseudomonadati</taxon>
        <taxon>Pseudomonadota</taxon>
        <taxon>Alphaproteobacteria</taxon>
        <taxon>Caulobacterales</taxon>
        <taxon>Caulobacteraceae</taxon>
        <taxon>Phenylobacterium</taxon>
    </lineage>
</organism>
<gene>
    <name evidence="2" type="ORF">HYN04_03320</name>
</gene>
<dbReference type="RefSeq" id="WP_110449444.1">
    <property type="nucleotide sequence ID" value="NZ_CP029479.1"/>
</dbReference>
<dbReference type="InterPro" id="IPR000182">
    <property type="entry name" value="GNAT_dom"/>
</dbReference>
<name>A0A2Z3HPY9_9CAUL</name>
<dbReference type="EMBL" id="CP029479">
    <property type="protein sequence ID" value="AWM76875.1"/>
    <property type="molecule type" value="Genomic_DNA"/>
</dbReference>
<dbReference type="KEGG" id="phb:HYN04_03320"/>
<keyword evidence="3" id="KW-1185">Reference proteome</keyword>
<reference evidence="3" key="1">
    <citation type="submission" date="2018-05" db="EMBL/GenBank/DDBJ databases">
        <title>Genome sequencing of Phenylobacterium sp. HYN0004.</title>
        <authorList>
            <person name="Yi H."/>
            <person name="Baek C."/>
        </authorList>
    </citation>
    <scope>NUCLEOTIDE SEQUENCE [LARGE SCALE GENOMIC DNA]</scope>
    <source>
        <strain evidence="3">HYN0004</strain>
    </source>
</reference>
<dbReference type="Gene3D" id="3.40.630.30">
    <property type="match status" value="1"/>
</dbReference>
<dbReference type="PROSITE" id="PS51186">
    <property type="entry name" value="GNAT"/>
    <property type="match status" value="1"/>
</dbReference>
<dbReference type="GO" id="GO:0016747">
    <property type="term" value="F:acyltransferase activity, transferring groups other than amino-acyl groups"/>
    <property type="evidence" value="ECO:0007669"/>
    <property type="project" value="InterPro"/>
</dbReference>
<evidence type="ECO:0000313" key="2">
    <source>
        <dbReference type="EMBL" id="AWM76875.1"/>
    </source>
</evidence>
<keyword evidence="2" id="KW-0808">Transferase</keyword>